<dbReference type="Gene3D" id="3.40.50.150">
    <property type="entry name" value="Vaccinia Virus protein VP39"/>
    <property type="match status" value="1"/>
</dbReference>
<dbReference type="Pfam" id="PF08241">
    <property type="entry name" value="Methyltransf_11"/>
    <property type="match status" value="1"/>
</dbReference>
<dbReference type="InterPro" id="IPR013216">
    <property type="entry name" value="Methyltransf_11"/>
</dbReference>
<keyword evidence="3" id="KW-1185">Reference proteome</keyword>
<dbReference type="SUPFAM" id="SSF53335">
    <property type="entry name" value="S-adenosyl-L-methionine-dependent methyltransferases"/>
    <property type="match status" value="1"/>
</dbReference>
<dbReference type="InterPro" id="IPR029063">
    <property type="entry name" value="SAM-dependent_MTases_sf"/>
</dbReference>
<dbReference type="AlphaFoldDB" id="A0A6B3LDN4"/>
<dbReference type="InterPro" id="IPR050508">
    <property type="entry name" value="Methyltransf_Superfamily"/>
</dbReference>
<organism evidence="2 3">
    <name type="scientific">Sulfuriroseicoccus oceanibius</name>
    <dbReference type="NCBI Taxonomy" id="2707525"/>
    <lineage>
        <taxon>Bacteria</taxon>
        <taxon>Pseudomonadati</taxon>
        <taxon>Verrucomicrobiota</taxon>
        <taxon>Verrucomicrobiia</taxon>
        <taxon>Verrucomicrobiales</taxon>
        <taxon>Verrucomicrobiaceae</taxon>
        <taxon>Sulfuriroseicoccus</taxon>
    </lineage>
</organism>
<dbReference type="GO" id="GO:0032259">
    <property type="term" value="P:methylation"/>
    <property type="evidence" value="ECO:0007669"/>
    <property type="project" value="UniProtKB-KW"/>
</dbReference>
<name>A0A6B3LDN4_9BACT</name>
<dbReference type="GO" id="GO:0008757">
    <property type="term" value="F:S-adenosylmethionine-dependent methyltransferase activity"/>
    <property type="evidence" value="ECO:0007669"/>
    <property type="project" value="InterPro"/>
</dbReference>
<dbReference type="KEGG" id="soa:G3M56_002350"/>
<dbReference type="RefSeq" id="WP_164365522.1">
    <property type="nucleotide sequence ID" value="NZ_CP066776.1"/>
</dbReference>
<keyword evidence="2" id="KW-0489">Methyltransferase</keyword>
<evidence type="ECO:0000259" key="1">
    <source>
        <dbReference type="Pfam" id="PF08241"/>
    </source>
</evidence>
<feature type="domain" description="Methyltransferase type 11" evidence="1">
    <location>
        <begin position="53"/>
        <end position="147"/>
    </location>
</feature>
<dbReference type="PANTHER" id="PTHR42912:SF93">
    <property type="entry name" value="N6-ADENOSINE-METHYLTRANSFERASE TMT1A"/>
    <property type="match status" value="1"/>
</dbReference>
<proteinExistence type="predicted"/>
<evidence type="ECO:0000313" key="3">
    <source>
        <dbReference type="Proteomes" id="UP000475117"/>
    </source>
</evidence>
<keyword evidence="2" id="KW-0808">Transferase</keyword>
<protein>
    <submittedName>
        <fullName evidence="2">Class I SAM-dependent methyltransferase</fullName>
    </submittedName>
</protein>
<dbReference type="Proteomes" id="UP000475117">
    <property type="component" value="Chromosome"/>
</dbReference>
<sequence>MASIPIQADGIYRGLEASLYDLFWAHADDDAEVTSATAAFIVDQLGGSDLRVLEAGCGSGRILAQLIDQGVDAIGVDLSEPMVAAARRLVGAERCFARDITDTQFDAASFDAVVAPGFTMMLVSDEVFERFLLEAKRLLKPGGKLIFDWFIPWDEIADVSLTNDEDDWSPWVAAKDITLENGELGAEATGARYEVRTRIDRLRQVVTRNQRFSLMKKKKVVQSEENIQAQRWFLPIELKLRLENAGLKLDRIIGDYEDDPAGDWNTLLTAVVSVK</sequence>
<accession>A0A6B3LDN4</accession>
<dbReference type="EMBL" id="CP066776">
    <property type="protein sequence ID" value="QQL45453.1"/>
    <property type="molecule type" value="Genomic_DNA"/>
</dbReference>
<dbReference type="PANTHER" id="PTHR42912">
    <property type="entry name" value="METHYLTRANSFERASE"/>
    <property type="match status" value="1"/>
</dbReference>
<gene>
    <name evidence="2" type="ORF">G3M56_002350</name>
</gene>
<dbReference type="CDD" id="cd02440">
    <property type="entry name" value="AdoMet_MTases"/>
    <property type="match status" value="1"/>
</dbReference>
<reference evidence="2 3" key="1">
    <citation type="submission" date="2020-12" db="EMBL/GenBank/DDBJ databases">
        <title>Sulforoseuscoccus oceanibium gen. nov., sp. nov., a representative of the phylum Verrucomicrobia with special cytoplasmic membrane, and proposal of Sulforoseuscoccusaceae fam. nov.</title>
        <authorList>
            <person name="Xi F."/>
        </authorList>
    </citation>
    <scope>NUCLEOTIDE SEQUENCE [LARGE SCALE GENOMIC DNA]</scope>
    <source>
        <strain evidence="2 3">T37</strain>
    </source>
</reference>
<evidence type="ECO:0000313" key="2">
    <source>
        <dbReference type="EMBL" id="QQL45453.1"/>
    </source>
</evidence>